<protein>
    <submittedName>
        <fullName evidence="2">Phenylalanine-tRNA ligase beta subunit</fullName>
    </submittedName>
</protein>
<organism evidence="2 3">
    <name type="scientific">Candidatus Gottesmanbacteria bacterium GW2011_GWB1_43_11</name>
    <dbReference type="NCBI Taxonomy" id="1618446"/>
    <lineage>
        <taxon>Bacteria</taxon>
        <taxon>Candidatus Gottesmaniibacteriota</taxon>
    </lineage>
</organism>
<comment type="caution">
    <text evidence="2">The sequence shown here is derived from an EMBL/GenBank/DDBJ whole genome shotgun (WGS) entry which is preliminary data.</text>
</comment>
<dbReference type="Pfam" id="PF03147">
    <property type="entry name" value="FDX-ACB"/>
    <property type="match status" value="1"/>
</dbReference>
<dbReference type="InterPro" id="IPR005121">
    <property type="entry name" value="Fdx_antiC-bd"/>
</dbReference>
<dbReference type="AlphaFoldDB" id="A0A0G1CL02"/>
<dbReference type="SUPFAM" id="SSF54991">
    <property type="entry name" value="Anticodon-binding domain of PheRS"/>
    <property type="match status" value="1"/>
</dbReference>
<proteinExistence type="predicted"/>
<dbReference type="PROSITE" id="PS51447">
    <property type="entry name" value="FDX_ACB"/>
    <property type="match status" value="1"/>
</dbReference>
<feature type="non-terminal residue" evidence="2">
    <location>
        <position position="1"/>
    </location>
</feature>
<dbReference type="STRING" id="1618446.UV61_C0012G0001"/>
<keyword evidence="2" id="KW-0436">Ligase</keyword>
<dbReference type="SMART" id="SM00896">
    <property type="entry name" value="FDX-ACB"/>
    <property type="match status" value="1"/>
</dbReference>
<gene>
    <name evidence="2" type="ORF">UV61_C0012G0001</name>
</gene>
<evidence type="ECO:0000313" key="3">
    <source>
        <dbReference type="Proteomes" id="UP000034050"/>
    </source>
</evidence>
<dbReference type="Proteomes" id="UP000034050">
    <property type="component" value="Unassembled WGS sequence"/>
</dbReference>
<dbReference type="GO" id="GO:0016874">
    <property type="term" value="F:ligase activity"/>
    <property type="evidence" value="ECO:0007669"/>
    <property type="project" value="UniProtKB-KW"/>
</dbReference>
<dbReference type="Gene3D" id="3.30.70.380">
    <property type="entry name" value="Ferrodoxin-fold anticodon-binding domain"/>
    <property type="match status" value="1"/>
</dbReference>
<sequence>QLLTKLEIKTPITVLELEFAQLVKSAQTTKKYQPIPKYPPVIEDMTFVLPAKTPLGEIIAAIKNQSPLVYEVQLITEYQDTATFRIHYLNPDKQITDSEVIALRTQLKEMVDKTFNAKLRG</sequence>
<dbReference type="EMBL" id="LCFD01000012">
    <property type="protein sequence ID" value="KKS86174.1"/>
    <property type="molecule type" value="Genomic_DNA"/>
</dbReference>
<name>A0A0G1CL02_9BACT</name>
<accession>A0A0G1CL02</accession>
<evidence type="ECO:0000313" key="2">
    <source>
        <dbReference type="EMBL" id="KKS86174.1"/>
    </source>
</evidence>
<evidence type="ECO:0000259" key="1">
    <source>
        <dbReference type="PROSITE" id="PS51447"/>
    </source>
</evidence>
<dbReference type="InterPro" id="IPR036690">
    <property type="entry name" value="Fdx_antiC-bd_sf"/>
</dbReference>
<feature type="domain" description="FDX-ACB" evidence="1">
    <location>
        <begin position="36"/>
        <end position="120"/>
    </location>
</feature>
<reference evidence="2 3" key="1">
    <citation type="journal article" date="2015" name="Nature">
        <title>rRNA introns, odd ribosomes, and small enigmatic genomes across a large radiation of phyla.</title>
        <authorList>
            <person name="Brown C.T."/>
            <person name="Hug L.A."/>
            <person name="Thomas B.C."/>
            <person name="Sharon I."/>
            <person name="Castelle C.J."/>
            <person name="Singh A."/>
            <person name="Wilkins M.J."/>
            <person name="Williams K.H."/>
            <person name="Banfield J.F."/>
        </authorList>
    </citation>
    <scope>NUCLEOTIDE SEQUENCE [LARGE SCALE GENOMIC DNA]</scope>
</reference>